<evidence type="ECO:0000313" key="1">
    <source>
        <dbReference type="EMBL" id="DAE18975.1"/>
    </source>
</evidence>
<proteinExistence type="predicted"/>
<sequence>MSYVDIPGVRVGVVLWLIDKDKIFYVPISTVKQMKAKNKKSISYKDSDKWNILDIPSTKKVVFMSSDYSILDNL</sequence>
<accession>A0A8S5QI71</accession>
<protein>
    <submittedName>
        <fullName evidence="1">Recombination protein</fullName>
    </submittedName>
</protein>
<name>A0A8S5QI71_9CAUD</name>
<organism evidence="1">
    <name type="scientific">Siphoviridae sp. ctiOl67</name>
    <dbReference type="NCBI Taxonomy" id="2825622"/>
    <lineage>
        <taxon>Viruses</taxon>
        <taxon>Duplodnaviria</taxon>
        <taxon>Heunggongvirae</taxon>
        <taxon>Uroviricota</taxon>
        <taxon>Caudoviricetes</taxon>
    </lineage>
</organism>
<dbReference type="EMBL" id="BK015666">
    <property type="protein sequence ID" value="DAE18975.1"/>
    <property type="molecule type" value="Genomic_DNA"/>
</dbReference>
<reference evidence="1" key="1">
    <citation type="journal article" date="2021" name="Proc. Natl. Acad. Sci. U.S.A.">
        <title>A Catalog of Tens of Thousands of Viruses from Human Metagenomes Reveals Hidden Associations with Chronic Diseases.</title>
        <authorList>
            <person name="Tisza M.J."/>
            <person name="Buck C.B."/>
        </authorList>
    </citation>
    <scope>NUCLEOTIDE SEQUENCE</scope>
    <source>
        <strain evidence="1">CtiOl67</strain>
    </source>
</reference>